<dbReference type="RefSeq" id="WP_053329045.1">
    <property type="nucleotide sequence ID" value="NZ_CP009928.1"/>
</dbReference>
<name>A0A0G3M788_CHRGL</name>
<dbReference type="KEGG" id="cgn:OK18_19150"/>
<organism evidence="1 2">
    <name type="scientific">Chryseobacterium gallinarum</name>
    <dbReference type="NCBI Taxonomy" id="1324352"/>
    <lineage>
        <taxon>Bacteria</taxon>
        <taxon>Pseudomonadati</taxon>
        <taxon>Bacteroidota</taxon>
        <taxon>Flavobacteriia</taxon>
        <taxon>Flavobacteriales</taxon>
        <taxon>Weeksellaceae</taxon>
        <taxon>Chryseobacterium group</taxon>
        <taxon>Chryseobacterium</taxon>
    </lineage>
</organism>
<dbReference type="AlphaFoldDB" id="A0A0G3M788"/>
<dbReference type="Proteomes" id="UP000035213">
    <property type="component" value="Chromosome"/>
</dbReference>
<protein>
    <recommendedName>
        <fullName evidence="3">DUF1320 domain-containing protein</fullName>
    </recommendedName>
</protein>
<dbReference type="PATRIC" id="fig|1324352.5.peg.4022"/>
<accession>A0A0G3M788</accession>
<dbReference type="STRING" id="1324352.OK18_19150"/>
<sequence length="153" mass="17714">MLVTPEDLVTELYPEVVNEITRTSKEEQEAQIRAAEDFAKGFLFKYDLKALFGTVATAPTVKDEGLKKCIKIIAAYFLVRKANPAVQLDLFRDDYMMMIGTKEEPGWLYEIRNGAINPEWPYKPDDPDTPDIDESTMYDDVYWTSTKKRINRF</sequence>
<evidence type="ECO:0008006" key="3">
    <source>
        <dbReference type="Google" id="ProtNLM"/>
    </source>
</evidence>
<evidence type="ECO:0000313" key="2">
    <source>
        <dbReference type="Proteomes" id="UP000035213"/>
    </source>
</evidence>
<reference evidence="1 2" key="1">
    <citation type="submission" date="2014-11" db="EMBL/GenBank/DDBJ databases">
        <authorList>
            <person name="Park G.-S."/>
            <person name="Hong S.-J."/>
            <person name="Jung B.K."/>
            <person name="Khan A.R."/>
            <person name="Kwak Y."/>
            <person name="Shin J.-H."/>
        </authorList>
    </citation>
    <scope>NUCLEOTIDE SEQUENCE [LARGE SCALE GENOMIC DNA]</scope>
    <source>
        <strain evidence="1 2">DSM 27622</strain>
    </source>
</reference>
<proteinExistence type="predicted"/>
<evidence type="ECO:0000313" key="1">
    <source>
        <dbReference type="EMBL" id="AKK74450.1"/>
    </source>
</evidence>
<dbReference type="OrthoDB" id="1256104at2"/>
<dbReference type="EMBL" id="CP009928">
    <property type="protein sequence ID" value="AKK74450.1"/>
    <property type="molecule type" value="Genomic_DNA"/>
</dbReference>
<gene>
    <name evidence="1" type="ORF">OK18_19150</name>
</gene>